<dbReference type="PANTHER" id="PTHR34547">
    <property type="entry name" value="YACP-LIKE NYN DOMAIN PROTEIN"/>
    <property type="match status" value="1"/>
</dbReference>
<dbReference type="Proteomes" id="UP000722121">
    <property type="component" value="Unassembled WGS sequence"/>
</dbReference>
<reference evidence="1 2" key="1">
    <citation type="submission" date="2021-02" db="EMBL/GenBank/DDBJ databases">
        <title>Activity-based single-cell genomes from oceanic crustal fluid captures similar information to metagenomic and metatranscriptomic surveys with orders of magnitude less sampling.</title>
        <authorList>
            <person name="D'Angelo T.S."/>
            <person name="Orcutt B.N."/>
        </authorList>
    </citation>
    <scope>NUCLEOTIDE SEQUENCE [LARGE SCALE GENOMIC DNA]</scope>
    <source>
        <strain evidence="1">AH-315-G07</strain>
    </source>
</reference>
<dbReference type="InterPro" id="IPR010298">
    <property type="entry name" value="YacP-like"/>
</dbReference>
<evidence type="ECO:0000313" key="2">
    <source>
        <dbReference type="Proteomes" id="UP000722121"/>
    </source>
</evidence>
<keyword evidence="2" id="KW-1185">Reference proteome</keyword>
<organism evidence="1 2">
    <name type="scientific">Simkania negevensis</name>
    <dbReference type="NCBI Taxonomy" id="83561"/>
    <lineage>
        <taxon>Bacteria</taxon>
        <taxon>Pseudomonadati</taxon>
        <taxon>Chlamydiota</taxon>
        <taxon>Chlamydiia</taxon>
        <taxon>Parachlamydiales</taxon>
        <taxon>Simkaniaceae</taxon>
        <taxon>Simkania</taxon>
    </lineage>
</organism>
<feature type="non-terminal residue" evidence="1">
    <location>
        <position position="183"/>
    </location>
</feature>
<dbReference type="Pfam" id="PF05991">
    <property type="entry name" value="NYN_YacP"/>
    <property type="match status" value="1"/>
</dbReference>
<proteinExistence type="predicted"/>
<gene>
    <name evidence="1" type="ORF">JYU14_05355</name>
</gene>
<dbReference type="PANTHER" id="PTHR34547:SF1">
    <property type="entry name" value="YACP-LIKE NYN DOMAIN PROTEIN"/>
    <property type="match status" value="1"/>
</dbReference>
<dbReference type="EMBL" id="JAFITR010000166">
    <property type="protein sequence ID" value="MBN4067493.1"/>
    <property type="molecule type" value="Genomic_DNA"/>
</dbReference>
<sequence>MLYLIDGYNLLFSLDLDERSLKESRCSLIDELNRKAKRLNLDLVLIFDGLHHASDMARSHYDALEVVYTSAGESADDYIIDEIERREKGPSVVVVSSDNKLCRRAKVFGAASIGCSQFLSKLDRSLRKKKREVPKLQKVVQKTFQRAPTLISPIVKKPPPNASAIQCLDYYLAIFQKRYNTIS</sequence>
<name>A0ABS3AV72_9BACT</name>
<accession>A0ABS3AV72</accession>
<evidence type="ECO:0000313" key="1">
    <source>
        <dbReference type="EMBL" id="MBN4067493.1"/>
    </source>
</evidence>
<comment type="caution">
    <text evidence="1">The sequence shown here is derived from an EMBL/GenBank/DDBJ whole genome shotgun (WGS) entry which is preliminary data.</text>
</comment>
<protein>
    <submittedName>
        <fullName evidence="1">NYN domain-containing protein</fullName>
    </submittedName>
</protein>